<keyword evidence="5" id="KW-1185">Reference proteome</keyword>
<dbReference type="CDD" id="cd00093">
    <property type="entry name" value="HTH_XRE"/>
    <property type="match status" value="1"/>
</dbReference>
<evidence type="ECO:0000256" key="1">
    <source>
        <dbReference type="ARBA" id="ARBA00009981"/>
    </source>
</evidence>
<dbReference type="Gene3D" id="1.10.260.40">
    <property type="entry name" value="lambda repressor-like DNA-binding domains"/>
    <property type="match status" value="1"/>
</dbReference>
<dbReference type="SUPFAM" id="SSF143120">
    <property type="entry name" value="YefM-like"/>
    <property type="match status" value="1"/>
</dbReference>
<proteinExistence type="inferred from homology"/>
<dbReference type="PROSITE" id="PS50943">
    <property type="entry name" value="HTH_CROC1"/>
    <property type="match status" value="1"/>
</dbReference>
<dbReference type="Pfam" id="PF01381">
    <property type="entry name" value="HTH_3"/>
    <property type="match status" value="1"/>
</dbReference>
<sequence length="188" mass="21103">MSDMLDDASDELAAREAERHRDDPTVGMADVLADLFEDDGTQIDETHHARWKLASEKKVIEASAEPSETDAERAEIRLAMASAKAVYDRRRELGRTQAQLADRAHLTRTEISRIEGADAVPTLPLLRRLAAAMNASLNITLDADHEEITFTEYEPLDETAYLLRSPENARRVRQAIENLEGGCRHERP</sequence>
<dbReference type="Gene3D" id="6.10.250.330">
    <property type="match status" value="1"/>
</dbReference>
<feature type="compositionally biased region" description="Basic and acidic residues" evidence="2">
    <location>
        <begin position="12"/>
        <end position="24"/>
    </location>
</feature>
<protein>
    <submittedName>
        <fullName evidence="4">Helix-turn-helix domain-containing protein</fullName>
    </submittedName>
</protein>
<name>A0ABU6C2Q5_9ACTN</name>
<feature type="region of interest" description="Disordered" evidence="2">
    <location>
        <begin position="1"/>
        <end position="26"/>
    </location>
</feature>
<evidence type="ECO:0000259" key="3">
    <source>
        <dbReference type="PROSITE" id="PS50943"/>
    </source>
</evidence>
<dbReference type="SMART" id="SM00530">
    <property type="entry name" value="HTH_XRE"/>
    <property type="match status" value="1"/>
</dbReference>
<dbReference type="EMBL" id="JAOZYB010000002">
    <property type="protein sequence ID" value="MEB3959006.1"/>
    <property type="molecule type" value="Genomic_DNA"/>
</dbReference>
<dbReference type="InterPro" id="IPR036165">
    <property type="entry name" value="YefM-like_sf"/>
</dbReference>
<accession>A0ABU6C2Q5</accession>
<dbReference type="SUPFAM" id="SSF47413">
    <property type="entry name" value="lambda repressor-like DNA-binding domains"/>
    <property type="match status" value="1"/>
</dbReference>
<feature type="compositionally biased region" description="Acidic residues" evidence="2">
    <location>
        <begin position="1"/>
        <end position="10"/>
    </location>
</feature>
<evidence type="ECO:0000313" key="4">
    <source>
        <dbReference type="EMBL" id="MEB3959006.1"/>
    </source>
</evidence>
<dbReference type="RefSeq" id="WP_324765984.1">
    <property type="nucleotide sequence ID" value="NZ_BAAATS010000002.1"/>
</dbReference>
<evidence type="ECO:0000256" key="2">
    <source>
        <dbReference type="SAM" id="MobiDB-lite"/>
    </source>
</evidence>
<organism evidence="4 5">
    <name type="scientific">Streptomyces kunmingensis</name>
    <dbReference type="NCBI Taxonomy" id="68225"/>
    <lineage>
        <taxon>Bacteria</taxon>
        <taxon>Bacillati</taxon>
        <taxon>Actinomycetota</taxon>
        <taxon>Actinomycetes</taxon>
        <taxon>Kitasatosporales</taxon>
        <taxon>Streptomycetaceae</taxon>
        <taxon>Streptomyces</taxon>
    </lineage>
</organism>
<comment type="caution">
    <text evidence="4">The sequence shown here is derived from an EMBL/GenBank/DDBJ whole genome shotgun (WGS) entry which is preliminary data.</text>
</comment>
<gene>
    <name evidence="4" type="ORF">OKJ48_01850</name>
</gene>
<evidence type="ECO:0000313" key="5">
    <source>
        <dbReference type="Proteomes" id="UP001352223"/>
    </source>
</evidence>
<feature type="domain" description="HTH cro/C1-type" evidence="3">
    <location>
        <begin position="86"/>
        <end position="141"/>
    </location>
</feature>
<comment type="similarity">
    <text evidence="1">Belongs to the phD/YefM antitoxin family.</text>
</comment>
<reference evidence="4 5" key="1">
    <citation type="submission" date="2022-10" db="EMBL/GenBank/DDBJ databases">
        <authorList>
            <person name="Xie J."/>
            <person name="Shen N."/>
        </authorList>
    </citation>
    <scope>NUCLEOTIDE SEQUENCE [LARGE SCALE GENOMIC DNA]</scope>
    <source>
        <strain evidence="4 5">DSM 41681</strain>
    </source>
</reference>
<dbReference type="InterPro" id="IPR001387">
    <property type="entry name" value="Cro/C1-type_HTH"/>
</dbReference>
<dbReference type="Proteomes" id="UP001352223">
    <property type="component" value="Unassembled WGS sequence"/>
</dbReference>
<dbReference type="InterPro" id="IPR010982">
    <property type="entry name" value="Lambda_DNA-bd_dom_sf"/>
</dbReference>